<dbReference type="OrthoDB" id="378654at2"/>
<dbReference type="Proteomes" id="UP000243063">
    <property type="component" value="Chromosome I"/>
</dbReference>
<accession>A0A1H2DZN6</accession>
<evidence type="ECO:0000313" key="2">
    <source>
        <dbReference type="Proteomes" id="UP000243063"/>
    </source>
</evidence>
<dbReference type="Pfam" id="PF08907">
    <property type="entry name" value="DUF1853"/>
    <property type="match status" value="1"/>
</dbReference>
<dbReference type="EMBL" id="LT629780">
    <property type="protein sequence ID" value="SDT88257.1"/>
    <property type="molecule type" value="Genomic_DNA"/>
</dbReference>
<name>A0A1H2DZN6_9GAMM</name>
<dbReference type="InterPro" id="IPR015003">
    <property type="entry name" value="DUF1853"/>
</dbReference>
<dbReference type="STRING" id="1245526.SAMN05216580_0149"/>
<dbReference type="AlphaFoldDB" id="A0A1H2DZN6"/>
<dbReference type="RefSeq" id="WP_090211392.1">
    <property type="nucleotide sequence ID" value="NZ_LT629780.1"/>
</dbReference>
<gene>
    <name evidence="1" type="ORF">SAMN05216580_0149</name>
</gene>
<evidence type="ECO:0008006" key="3">
    <source>
        <dbReference type="Google" id="ProtNLM"/>
    </source>
</evidence>
<protein>
    <recommendedName>
        <fullName evidence="3">Cobalt chelatase</fullName>
    </recommendedName>
</protein>
<sequence length="310" mass="34910">MNPFAVLADLPARLQHPQVRDLAWVLCSPPLLARYDGLIPRHPLRASAWAAAPQRLERWLQALDRAPQALLASLPALHGNRLGRYYEELWQFALRQAPDVRLLAANLAVRDNGNTLGELDLLLEDDEGLQHIELAVKFYLGPPHGDGRALDAWLGPGRHDRLDLKLAHLRRHQLPLARRAETRALLQAFSARTPQSSLWLGGYLFYPWGHACSAPAVASADHLRGRWLGRSQWASHPAAADEHWQPLTRLSWLAPARFAAANLAQAPFADWLQALPADAEPRLLVRLRQDAQGAWQECERLFLVSDRWTE</sequence>
<keyword evidence="2" id="KW-1185">Reference proteome</keyword>
<proteinExistence type="predicted"/>
<reference evidence="2" key="1">
    <citation type="submission" date="2016-10" db="EMBL/GenBank/DDBJ databases">
        <authorList>
            <person name="Varghese N."/>
            <person name="Submissions S."/>
        </authorList>
    </citation>
    <scope>NUCLEOTIDE SEQUENCE [LARGE SCALE GENOMIC DNA]</scope>
    <source>
        <strain evidence="2">CCTCC 2012022</strain>
    </source>
</reference>
<evidence type="ECO:0000313" key="1">
    <source>
        <dbReference type="EMBL" id="SDT88257.1"/>
    </source>
</evidence>
<organism evidence="1 2">
    <name type="scientific">Geopseudomonas guangdongensis</name>
    <dbReference type="NCBI Taxonomy" id="1245526"/>
    <lineage>
        <taxon>Bacteria</taxon>
        <taxon>Pseudomonadati</taxon>
        <taxon>Pseudomonadota</taxon>
        <taxon>Gammaproteobacteria</taxon>
        <taxon>Pseudomonadales</taxon>
        <taxon>Pseudomonadaceae</taxon>
        <taxon>Geopseudomonas</taxon>
    </lineage>
</organism>